<evidence type="ECO:0000313" key="4">
    <source>
        <dbReference type="Proteomes" id="UP000287649"/>
    </source>
</evidence>
<accession>A0A432Y5H7</accession>
<keyword evidence="2" id="KW-0732">Signal</keyword>
<dbReference type="EMBL" id="PIPX01000001">
    <property type="protein sequence ID" value="RUO56230.1"/>
    <property type="molecule type" value="Genomic_DNA"/>
</dbReference>
<protein>
    <submittedName>
        <fullName evidence="3">Uncharacterized protein</fullName>
    </submittedName>
</protein>
<evidence type="ECO:0000313" key="3">
    <source>
        <dbReference type="EMBL" id="RUO56230.1"/>
    </source>
</evidence>
<evidence type="ECO:0000256" key="1">
    <source>
        <dbReference type="SAM" id="MobiDB-lite"/>
    </source>
</evidence>
<feature type="compositionally biased region" description="Gly residues" evidence="1">
    <location>
        <begin position="36"/>
        <end position="47"/>
    </location>
</feature>
<dbReference type="AlphaFoldDB" id="A0A432Y5H7"/>
<sequence length="99" mass="9940">MKSLFSKSALLLVLASAFALAGCGGSSTKAGDDNGGDGGGDGGGGGDTSTSYRQFVRDAYAQAPSDMPLTVNDKEFTFDVMDTAEFNDLVQGGTIDGGS</sequence>
<dbReference type="RefSeq" id="WP_126771308.1">
    <property type="nucleotide sequence ID" value="NZ_PIPX01000001.1"/>
</dbReference>
<dbReference type="PROSITE" id="PS51257">
    <property type="entry name" value="PROKAR_LIPOPROTEIN"/>
    <property type="match status" value="1"/>
</dbReference>
<organism evidence="3 4">
    <name type="scientific">Pseudidiomarina homiensis</name>
    <dbReference type="NCBI Taxonomy" id="364198"/>
    <lineage>
        <taxon>Bacteria</taxon>
        <taxon>Pseudomonadati</taxon>
        <taxon>Pseudomonadota</taxon>
        <taxon>Gammaproteobacteria</taxon>
        <taxon>Alteromonadales</taxon>
        <taxon>Idiomarinaceae</taxon>
        <taxon>Pseudidiomarina</taxon>
    </lineage>
</organism>
<comment type="caution">
    <text evidence="3">The sequence shown here is derived from an EMBL/GenBank/DDBJ whole genome shotgun (WGS) entry which is preliminary data.</text>
</comment>
<keyword evidence="4" id="KW-1185">Reference proteome</keyword>
<proteinExistence type="predicted"/>
<name>A0A432Y5H7_9GAMM</name>
<reference evidence="4" key="1">
    <citation type="journal article" date="2018" name="Front. Microbiol.">
        <title>Genome-Based Analysis Reveals the Taxonomy and Diversity of the Family Idiomarinaceae.</title>
        <authorList>
            <person name="Liu Y."/>
            <person name="Lai Q."/>
            <person name="Shao Z."/>
        </authorList>
    </citation>
    <scope>NUCLEOTIDE SEQUENCE [LARGE SCALE GENOMIC DNA]</scope>
    <source>
        <strain evidence="4">PO-M2</strain>
    </source>
</reference>
<feature type="region of interest" description="Disordered" evidence="1">
    <location>
        <begin position="26"/>
        <end position="51"/>
    </location>
</feature>
<gene>
    <name evidence="3" type="ORF">CWI70_05625</name>
</gene>
<feature type="chain" id="PRO_5019265849" evidence="2">
    <location>
        <begin position="22"/>
        <end position="99"/>
    </location>
</feature>
<dbReference type="OrthoDB" id="5769598at2"/>
<feature type="signal peptide" evidence="2">
    <location>
        <begin position="1"/>
        <end position="21"/>
    </location>
</feature>
<dbReference type="Proteomes" id="UP000287649">
    <property type="component" value="Unassembled WGS sequence"/>
</dbReference>
<evidence type="ECO:0000256" key="2">
    <source>
        <dbReference type="SAM" id="SignalP"/>
    </source>
</evidence>